<keyword evidence="3" id="KW-1185">Reference proteome</keyword>
<dbReference type="AlphaFoldDB" id="A0AAW0EL08"/>
<accession>A0AAW0EL08</accession>
<comment type="caution">
    <text evidence="2">The sequence shown here is derived from an EMBL/GenBank/DDBJ whole genome shotgun (WGS) entry which is preliminary data.</text>
</comment>
<dbReference type="Proteomes" id="UP001362999">
    <property type="component" value="Unassembled WGS sequence"/>
</dbReference>
<feature type="region of interest" description="Disordered" evidence="1">
    <location>
        <begin position="12"/>
        <end position="64"/>
    </location>
</feature>
<reference evidence="2 3" key="1">
    <citation type="journal article" date="2024" name="J Genomics">
        <title>Draft genome sequencing and assembly of Favolaschia claudopus CIRM-BRFM 2984 isolated from oak limbs.</title>
        <authorList>
            <person name="Navarro D."/>
            <person name="Drula E."/>
            <person name="Chaduli D."/>
            <person name="Cazenave R."/>
            <person name="Ahrendt S."/>
            <person name="Wang J."/>
            <person name="Lipzen A."/>
            <person name="Daum C."/>
            <person name="Barry K."/>
            <person name="Grigoriev I.V."/>
            <person name="Favel A."/>
            <person name="Rosso M.N."/>
            <person name="Martin F."/>
        </authorList>
    </citation>
    <scope>NUCLEOTIDE SEQUENCE [LARGE SCALE GENOMIC DNA]</scope>
    <source>
        <strain evidence="2 3">CIRM-BRFM 2984</strain>
    </source>
</reference>
<proteinExistence type="predicted"/>
<dbReference type="EMBL" id="JAWWNJ010000001">
    <property type="protein sequence ID" value="KAK7064973.1"/>
    <property type="molecule type" value="Genomic_DNA"/>
</dbReference>
<evidence type="ECO:0000256" key="1">
    <source>
        <dbReference type="SAM" id="MobiDB-lite"/>
    </source>
</evidence>
<evidence type="ECO:0000313" key="3">
    <source>
        <dbReference type="Proteomes" id="UP001362999"/>
    </source>
</evidence>
<protein>
    <submittedName>
        <fullName evidence="2">Uncharacterized protein</fullName>
    </submittedName>
</protein>
<name>A0AAW0EL08_9AGAR</name>
<evidence type="ECO:0000313" key="2">
    <source>
        <dbReference type="EMBL" id="KAK7064973.1"/>
    </source>
</evidence>
<sequence>MQALAHLVSRFRRLSPTCPSPRHSPPSSSASPRRRLPRIPTRADYRRPTPTCSQRDDPAVNPSSATLPSVLGLYHRLSRSARLPPSTLISRLIYPRPASTPPSRFPPTPPFSTYNRQTHLESTPPVSLGASATRFPSPQPPLAATHPLSHAPFRVRHRLALQSEPSTPLTDPIPPSAVPTPLYRYQDHRRPLHTRRTPPSFPAAVFKPRSAAVSYRPRLASTADSLNAIIPSRF</sequence>
<organism evidence="2 3">
    <name type="scientific">Favolaschia claudopus</name>
    <dbReference type="NCBI Taxonomy" id="2862362"/>
    <lineage>
        <taxon>Eukaryota</taxon>
        <taxon>Fungi</taxon>
        <taxon>Dikarya</taxon>
        <taxon>Basidiomycota</taxon>
        <taxon>Agaricomycotina</taxon>
        <taxon>Agaricomycetes</taxon>
        <taxon>Agaricomycetidae</taxon>
        <taxon>Agaricales</taxon>
        <taxon>Marasmiineae</taxon>
        <taxon>Mycenaceae</taxon>
        <taxon>Favolaschia</taxon>
    </lineage>
</organism>
<gene>
    <name evidence="2" type="ORF">R3P38DRAFT_3165982</name>
</gene>